<reference evidence="4" key="1">
    <citation type="submission" date="2017-02" db="UniProtKB">
        <authorList>
            <consortium name="WormBaseParasite"/>
        </authorList>
    </citation>
    <scope>IDENTIFICATION</scope>
</reference>
<dbReference type="STRING" id="318479.A0A0N4U9C6"/>
<dbReference type="GO" id="GO:0005737">
    <property type="term" value="C:cytoplasm"/>
    <property type="evidence" value="ECO:0007669"/>
    <property type="project" value="TreeGrafter"/>
</dbReference>
<dbReference type="PANTHER" id="PTHR15109">
    <property type="entry name" value="AGAP004327-PA"/>
    <property type="match status" value="1"/>
</dbReference>
<dbReference type="EMBL" id="UYYG01001162">
    <property type="protein sequence ID" value="VDN57710.1"/>
    <property type="molecule type" value="Genomic_DNA"/>
</dbReference>
<dbReference type="AlphaFoldDB" id="A0A0N4U9C6"/>
<keyword evidence="3" id="KW-1185">Reference proteome</keyword>
<sequence>MNNSSTSLLTVSAANITAANTITSSPTTAISNKVDDNSAAVFDDEQIINVVPRRSMKQVVIDDTDDDELNDFCDYSAEDCGKSKNNGKESNEIYAEFFIYQKRDMKRFSLRQKKRVDGLCRATSGSNGSCRRYIVTCLICKEKFAFIGKKSVLAYYICDNCLDTEKGYFTELEYFLMQNCFQRKMPRTRLKSDASTKVKSRDCSLCKHQSRRLTFRNMHWNFESSKIQVLGMRNWLMTILNKIYSARNEEKEVQKIQACWQELRQNIRQMYRDGLDKNLLSLKGRKFDIEKIKRSVALLFKRDPHQLYKRLESIGHEYVMNLKSDDLWQILVAPQVIPDLIKLYECGADEATMEVERAKLFIRSLLDRFSCQQETVRNMSSFLSVLDDEYLSLFGVNWKIVNHHIFDRVIYQDDLLINYLPNMEKVLKCELIVADDTEEERIARARIDASRTDIPPGAMELIQSFRVFHNLMITSREIFKKASANFTLFVEQQNIIYQTSDIILRAIGNDL</sequence>
<evidence type="ECO:0000313" key="2">
    <source>
        <dbReference type="Proteomes" id="UP000038040"/>
    </source>
</evidence>
<organism evidence="2 4">
    <name type="scientific">Dracunculus medinensis</name>
    <name type="common">Guinea worm</name>
    <dbReference type="NCBI Taxonomy" id="318479"/>
    <lineage>
        <taxon>Eukaryota</taxon>
        <taxon>Metazoa</taxon>
        <taxon>Ecdysozoa</taxon>
        <taxon>Nematoda</taxon>
        <taxon>Chromadorea</taxon>
        <taxon>Rhabditida</taxon>
        <taxon>Spirurina</taxon>
        <taxon>Dracunculoidea</taxon>
        <taxon>Dracunculidae</taxon>
        <taxon>Dracunculus</taxon>
    </lineage>
</organism>
<reference evidence="1 3" key="2">
    <citation type="submission" date="2018-11" db="EMBL/GenBank/DDBJ databases">
        <authorList>
            <consortium name="Pathogen Informatics"/>
        </authorList>
    </citation>
    <scope>NUCLEOTIDE SEQUENCE [LARGE SCALE GENOMIC DNA]</scope>
</reference>
<evidence type="ECO:0000313" key="1">
    <source>
        <dbReference type="EMBL" id="VDN57710.1"/>
    </source>
</evidence>
<dbReference type="GO" id="GO:0005634">
    <property type="term" value="C:nucleus"/>
    <property type="evidence" value="ECO:0007669"/>
    <property type="project" value="TreeGrafter"/>
</dbReference>
<dbReference type="Proteomes" id="UP000274756">
    <property type="component" value="Unassembled WGS sequence"/>
</dbReference>
<dbReference type="Proteomes" id="UP000038040">
    <property type="component" value="Unplaced"/>
</dbReference>
<name>A0A0N4U9C6_DRAME</name>
<evidence type="ECO:0000313" key="4">
    <source>
        <dbReference type="WBParaSite" id="DME_0000367801-mRNA-1"/>
    </source>
</evidence>
<proteinExistence type="predicted"/>
<dbReference type="WBParaSite" id="DME_0000367801-mRNA-1">
    <property type="protein sequence ID" value="DME_0000367801-mRNA-1"/>
    <property type="gene ID" value="DME_0000367801"/>
</dbReference>
<dbReference type="InterPro" id="IPR029717">
    <property type="entry name" value="FAM193"/>
</dbReference>
<protein>
    <submittedName>
        <fullName evidence="4">Histone acetyltransferase</fullName>
    </submittedName>
</protein>
<dbReference type="OrthoDB" id="10044608at2759"/>
<evidence type="ECO:0000313" key="3">
    <source>
        <dbReference type="Proteomes" id="UP000274756"/>
    </source>
</evidence>
<accession>A0A0N4U9C6</accession>
<gene>
    <name evidence="1" type="ORF">DME_LOCUS7683</name>
</gene>
<dbReference type="PANTHER" id="PTHR15109:SF3">
    <property type="entry name" value="PROTEIN FAM193B"/>
    <property type="match status" value="1"/>
</dbReference>